<keyword evidence="2" id="KW-1185">Reference proteome</keyword>
<evidence type="ECO:0000313" key="2">
    <source>
        <dbReference type="Proteomes" id="UP000292702"/>
    </source>
</evidence>
<name>A0A4V6N777_9APHY</name>
<organism evidence="1 2">
    <name type="scientific">Steccherinum ochraceum</name>
    <dbReference type="NCBI Taxonomy" id="92696"/>
    <lineage>
        <taxon>Eukaryota</taxon>
        <taxon>Fungi</taxon>
        <taxon>Dikarya</taxon>
        <taxon>Basidiomycota</taxon>
        <taxon>Agaricomycotina</taxon>
        <taxon>Agaricomycetes</taxon>
        <taxon>Polyporales</taxon>
        <taxon>Steccherinaceae</taxon>
        <taxon>Steccherinum</taxon>
    </lineage>
</organism>
<dbReference type="AlphaFoldDB" id="A0A4V6N777"/>
<dbReference type="OrthoDB" id="2588098at2759"/>
<dbReference type="EMBL" id="RWJN01000086">
    <property type="protein sequence ID" value="TCD67777.1"/>
    <property type="molecule type" value="Genomic_DNA"/>
</dbReference>
<protein>
    <submittedName>
        <fullName evidence="1">Uncharacterized protein</fullName>
    </submittedName>
</protein>
<evidence type="ECO:0000313" key="1">
    <source>
        <dbReference type="EMBL" id="TCD67777.1"/>
    </source>
</evidence>
<dbReference type="Proteomes" id="UP000292702">
    <property type="component" value="Unassembled WGS sequence"/>
</dbReference>
<sequence>MAMSDWTGQRWLCYNLDKEISFLCRGSLAKNLYRDGFRTIGPLLIRLAKQDQIRGAQLFIKNARWRLPQYTNLDGVRDQYKNNVHLDKNYPLGLLHQLPPEIITMILLAIENVVALACISLTNTALFLEGYPLLMDIAQEAYSWAGDRLICVGSGCNIDDIPQGVFNATEIQQMTLKAPTTMQDDDTADDAAGDNKYSHLYEALEDTKAGIGPPDWISILPSPFELPVESLQVVDPKVRSMLAGLPSSDRFLYGDLRDAMTYGNTGNARQFLLANEERPWVLCNLTTGEYVRASAIANLLEPAVLQDDKQRYRYIYGPNFAERLNVSMGAVARFCWSSDPSFSVAEAYKGDIHRGVWAGHRFEIISLDSIRPLGNGREWKDVSEEVAGEMKALWISEFGAEWRDNL</sequence>
<reference evidence="1 2" key="1">
    <citation type="submission" date="2018-11" db="EMBL/GenBank/DDBJ databases">
        <title>Genome assembly of Steccherinum ochraceum LE-BIN_3174, the white-rot fungus of the Steccherinaceae family (The Residual Polyporoid clade, Polyporales, Basidiomycota).</title>
        <authorList>
            <person name="Fedorova T.V."/>
            <person name="Glazunova O.A."/>
            <person name="Landesman E.O."/>
            <person name="Moiseenko K.V."/>
            <person name="Psurtseva N.V."/>
            <person name="Savinova O.S."/>
            <person name="Shakhova N.V."/>
            <person name="Tyazhelova T.V."/>
            <person name="Vasina D.V."/>
        </authorList>
    </citation>
    <scope>NUCLEOTIDE SEQUENCE [LARGE SCALE GENOMIC DNA]</scope>
    <source>
        <strain evidence="1 2">LE-BIN_3174</strain>
    </source>
</reference>
<comment type="caution">
    <text evidence="1">The sequence shown here is derived from an EMBL/GenBank/DDBJ whole genome shotgun (WGS) entry which is preliminary data.</text>
</comment>
<accession>A0A4V6N777</accession>
<proteinExistence type="predicted"/>
<gene>
    <name evidence="1" type="ORF">EIP91_011963</name>
</gene>